<dbReference type="Pfam" id="PF23892">
    <property type="entry name" value="Ig_CycH"/>
    <property type="match status" value="1"/>
</dbReference>
<keyword evidence="2" id="KW-0677">Repeat</keyword>
<name>A0A7W2AB20_9GAMM</name>
<dbReference type="Proteomes" id="UP000538931">
    <property type="component" value="Unassembled WGS sequence"/>
</dbReference>
<keyword evidence="3" id="KW-0201">Cytochrome c-type biogenesis</keyword>
<dbReference type="Gene3D" id="1.25.40.10">
    <property type="entry name" value="Tetratricopeptide repeat domain"/>
    <property type="match status" value="1"/>
</dbReference>
<dbReference type="PROSITE" id="PS50005">
    <property type="entry name" value="TPR"/>
    <property type="match status" value="1"/>
</dbReference>
<dbReference type="PANTHER" id="PTHR47870">
    <property type="entry name" value="CYTOCHROME C-TYPE BIOGENESIS PROTEIN CCMH"/>
    <property type="match status" value="1"/>
</dbReference>
<evidence type="ECO:0000256" key="4">
    <source>
        <dbReference type="ARBA" id="ARBA00022803"/>
    </source>
</evidence>
<feature type="transmembrane region" description="Helical" evidence="6">
    <location>
        <begin position="99"/>
        <end position="117"/>
    </location>
</feature>
<evidence type="ECO:0000256" key="6">
    <source>
        <dbReference type="SAM" id="Phobius"/>
    </source>
</evidence>
<proteinExistence type="predicted"/>
<comment type="caution">
    <text evidence="9">The sequence shown here is derived from an EMBL/GenBank/DDBJ whole genome shotgun (WGS) entry which is preliminary data.</text>
</comment>
<evidence type="ECO:0000256" key="3">
    <source>
        <dbReference type="ARBA" id="ARBA00022748"/>
    </source>
</evidence>
<keyword evidence="6" id="KW-1133">Transmembrane helix</keyword>
<feature type="transmembrane region" description="Helical" evidence="6">
    <location>
        <begin position="6"/>
        <end position="24"/>
    </location>
</feature>
<evidence type="ECO:0000256" key="5">
    <source>
        <dbReference type="PROSITE-ProRule" id="PRU00339"/>
    </source>
</evidence>
<evidence type="ECO:0000259" key="8">
    <source>
        <dbReference type="Pfam" id="PF23914"/>
    </source>
</evidence>
<dbReference type="PANTHER" id="PTHR47870:SF4">
    <property type="entry name" value="CYTOCHROME C-TYPE BIOGENESIS PROTEIN CYCH"/>
    <property type="match status" value="1"/>
</dbReference>
<dbReference type="GO" id="GO:0030313">
    <property type="term" value="C:cell envelope"/>
    <property type="evidence" value="ECO:0007669"/>
    <property type="project" value="UniProtKB-SubCell"/>
</dbReference>
<evidence type="ECO:0000313" key="9">
    <source>
        <dbReference type="EMBL" id="MBA4501027.1"/>
    </source>
</evidence>
<dbReference type="SUPFAM" id="SSF48452">
    <property type="entry name" value="TPR-like"/>
    <property type="match status" value="1"/>
</dbReference>
<comment type="subcellular location">
    <subcellularLocation>
        <location evidence="1">Cell envelope</location>
    </subcellularLocation>
</comment>
<evidence type="ECO:0000259" key="7">
    <source>
        <dbReference type="Pfam" id="PF23892"/>
    </source>
</evidence>
<dbReference type="Pfam" id="PF23914">
    <property type="entry name" value="TPR_CcmH_CycH"/>
    <property type="match status" value="1"/>
</dbReference>
<organism evidence="9 10">
    <name type="scientific">Marinobacterium marinum</name>
    <dbReference type="NCBI Taxonomy" id="2756129"/>
    <lineage>
        <taxon>Bacteria</taxon>
        <taxon>Pseudomonadati</taxon>
        <taxon>Pseudomonadota</taxon>
        <taxon>Gammaproteobacteria</taxon>
        <taxon>Oceanospirillales</taxon>
        <taxon>Oceanospirillaceae</taxon>
        <taxon>Marinobacterium</taxon>
    </lineage>
</organism>
<feature type="domain" description="Cytochrome c-type biogenesis protein H Ig-like" evidence="7">
    <location>
        <begin position="304"/>
        <end position="409"/>
    </location>
</feature>
<dbReference type="InterPro" id="IPR056412">
    <property type="entry name" value="Ig_CycH"/>
</dbReference>
<dbReference type="EMBL" id="JACEMT010000031">
    <property type="protein sequence ID" value="MBA4501027.1"/>
    <property type="molecule type" value="Genomic_DNA"/>
</dbReference>
<protein>
    <submittedName>
        <fullName evidence="9">C-type cytochrome biogenesis protein CcmI</fullName>
    </submittedName>
</protein>
<dbReference type="GO" id="GO:0017004">
    <property type="term" value="P:cytochrome complex assembly"/>
    <property type="evidence" value="ECO:0007669"/>
    <property type="project" value="UniProtKB-KW"/>
</dbReference>
<dbReference type="NCBIfam" id="TIGR03142">
    <property type="entry name" value="cytochro_ccmI"/>
    <property type="match status" value="1"/>
</dbReference>
<dbReference type="RefSeq" id="WP_181736491.1">
    <property type="nucleotide sequence ID" value="NZ_JACEMT010000031.1"/>
</dbReference>
<gene>
    <name evidence="9" type="primary">ccmI</name>
    <name evidence="9" type="ORF">H1S06_01415</name>
</gene>
<keyword evidence="10" id="KW-1185">Reference proteome</keyword>
<evidence type="ECO:0000256" key="1">
    <source>
        <dbReference type="ARBA" id="ARBA00004196"/>
    </source>
</evidence>
<keyword evidence="6" id="KW-0472">Membrane</keyword>
<keyword evidence="4 5" id="KW-0802">TPR repeat</keyword>
<sequence>MTNLWIGIGLLTLVAIAIIFWPLLGYRRQAKAEAAGRRQQNIDIFRERLSELENERDQGTLAEAEFATLKLELERNLLIDAEDKPEQPVQRTPVGQPQLVTITLLALMIPAAALGLYNHLGRADDLAVALQMPAPGEGEPSLEQALAALKMQLENDPENPEGWYLLANTHMNTGDYAAGEKAFEQVLKYLPEDAPQYPGVMGQLAQAMYFANNGQMDERIRARIDRTLVLDPYEMAALGLLGIDAYEQQDYAAAIEHWRKALVNAEGAAVEPLKAGISRARDELIAAGQPVPDLPELAEARILLQVSLAPELAEGLDPEHTVFIFARPVGGRMPLAAVKRQVKDLPLEIELNDSLAMTPQARLSSQAEVEVSARVSLSGQPMPQTGDLQGLLSPIATTGGDEPVTLVIDQVVQ</sequence>
<dbReference type="GO" id="GO:0005886">
    <property type="term" value="C:plasma membrane"/>
    <property type="evidence" value="ECO:0007669"/>
    <property type="project" value="TreeGrafter"/>
</dbReference>
<dbReference type="InterPro" id="IPR017560">
    <property type="entry name" value="Cyt_c_biogenesis_CcmI"/>
</dbReference>
<accession>A0A7W2AB20</accession>
<evidence type="ECO:0000313" key="10">
    <source>
        <dbReference type="Proteomes" id="UP000538931"/>
    </source>
</evidence>
<dbReference type="InterPro" id="IPR011990">
    <property type="entry name" value="TPR-like_helical_dom_sf"/>
</dbReference>
<feature type="domain" description="Cytochrome c-type biogenesis protein H TPR" evidence="8">
    <location>
        <begin position="143"/>
        <end position="262"/>
    </location>
</feature>
<reference evidence="9 10" key="1">
    <citation type="submission" date="2020-07" db="EMBL/GenBank/DDBJ databases">
        <title>Bacterium isolated from marien macroalgae.</title>
        <authorList>
            <person name="Zhu K."/>
            <person name="Lu D."/>
            <person name="Du Z."/>
        </authorList>
    </citation>
    <scope>NUCLEOTIDE SEQUENCE [LARGE SCALE GENOMIC DNA]</scope>
    <source>
        <strain evidence="9 10">3-1745</strain>
    </source>
</reference>
<evidence type="ECO:0000256" key="2">
    <source>
        <dbReference type="ARBA" id="ARBA00022737"/>
    </source>
</evidence>
<dbReference type="InterPro" id="IPR051263">
    <property type="entry name" value="C-type_cytochrome_biogenesis"/>
</dbReference>
<dbReference type="AlphaFoldDB" id="A0A7W2AB20"/>
<dbReference type="InterPro" id="IPR019734">
    <property type="entry name" value="TPR_rpt"/>
</dbReference>
<feature type="repeat" description="TPR" evidence="5">
    <location>
        <begin position="160"/>
        <end position="193"/>
    </location>
</feature>
<dbReference type="SMART" id="SM00028">
    <property type="entry name" value="TPR"/>
    <property type="match status" value="2"/>
</dbReference>
<keyword evidence="6" id="KW-0812">Transmembrane</keyword>
<dbReference type="InterPro" id="IPR056413">
    <property type="entry name" value="TPR_CcmH_CycH"/>
</dbReference>